<comment type="caution">
    <text evidence="2">The sequence shown here is derived from an EMBL/GenBank/DDBJ whole genome shotgun (WGS) entry which is preliminary data.</text>
</comment>
<keyword evidence="1" id="KW-1133">Transmembrane helix</keyword>
<evidence type="ECO:0008006" key="4">
    <source>
        <dbReference type="Google" id="ProtNLM"/>
    </source>
</evidence>
<dbReference type="RefSeq" id="WP_188450665.1">
    <property type="nucleotide sequence ID" value="NZ_BMFS01000001.1"/>
</dbReference>
<keyword evidence="1" id="KW-0812">Transmembrane</keyword>
<evidence type="ECO:0000313" key="2">
    <source>
        <dbReference type="EMBL" id="GGG90355.1"/>
    </source>
</evidence>
<reference evidence="3" key="1">
    <citation type="journal article" date="2019" name="Int. J. Syst. Evol. Microbiol.">
        <title>The Global Catalogue of Microorganisms (GCM) 10K type strain sequencing project: providing services to taxonomists for standard genome sequencing and annotation.</title>
        <authorList>
            <consortium name="The Broad Institute Genomics Platform"/>
            <consortium name="The Broad Institute Genome Sequencing Center for Infectious Disease"/>
            <person name="Wu L."/>
            <person name="Ma J."/>
        </authorList>
    </citation>
    <scope>NUCLEOTIDE SEQUENCE [LARGE SCALE GENOMIC DNA]</scope>
    <source>
        <strain evidence="3">CGMCC 1.12766</strain>
    </source>
</reference>
<protein>
    <recommendedName>
        <fullName evidence="4">DUF1475 domain-containing protein</fullName>
    </recommendedName>
</protein>
<accession>A0ABQ1XEZ0</accession>
<gene>
    <name evidence="2" type="ORF">GCM10007420_01780</name>
</gene>
<evidence type="ECO:0000313" key="3">
    <source>
        <dbReference type="Proteomes" id="UP000648722"/>
    </source>
</evidence>
<dbReference type="Proteomes" id="UP000648722">
    <property type="component" value="Unassembled WGS sequence"/>
</dbReference>
<organism evidence="2 3">
    <name type="scientific">Glycocaulis albus</name>
    <dbReference type="NCBI Taxonomy" id="1382801"/>
    <lineage>
        <taxon>Bacteria</taxon>
        <taxon>Pseudomonadati</taxon>
        <taxon>Pseudomonadota</taxon>
        <taxon>Alphaproteobacteria</taxon>
        <taxon>Maricaulales</taxon>
        <taxon>Maricaulaceae</taxon>
        <taxon>Glycocaulis</taxon>
    </lineage>
</organism>
<name>A0ABQ1XEZ0_9PROT</name>
<keyword evidence="3" id="KW-1185">Reference proteome</keyword>
<keyword evidence="1" id="KW-0472">Membrane</keyword>
<sequence length="103" mass="11076">MTLLRILLGAGGIALLASILWASQAASIGASFSAMVEDPWGVVALIDLYLGFVFLAVIIWLFEPNKLIALAFILPLPFLGNVWAAVWIVWRVSALATRLKPAA</sequence>
<dbReference type="EMBL" id="BMFS01000001">
    <property type="protein sequence ID" value="GGG90355.1"/>
    <property type="molecule type" value="Genomic_DNA"/>
</dbReference>
<proteinExistence type="predicted"/>
<evidence type="ECO:0000256" key="1">
    <source>
        <dbReference type="SAM" id="Phobius"/>
    </source>
</evidence>
<feature type="transmembrane region" description="Helical" evidence="1">
    <location>
        <begin position="41"/>
        <end position="62"/>
    </location>
</feature>
<feature type="transmembrane region" description="Helical" evidence="1">
    <location>
        <begin position="69"/>
        <end position="90"/>
    </location>
</feature>